<reference evidence="1 2" key="1">
    <citation type="journal article" date="2015" name="Genome Biol. Evol.">
        <title>Phylogenomic analyses indicate that early fungi evolved digesting cell walls of algal ancestors of land plants.</title>
        <authorList>
            <person name="Chang Y."/>
            <person name="Wang S."/>
            <person name="Sekimoto S."/>
            <person name="Aerts A.L."/>
            <person name="Choi C."/>
            <person name="Clum A."/>
            <person name="LaButti K.M."/>
            <person name="Lindquist E.A."/>
            <person name="Yee Ngan C."/>
            <person name="Ohm R.A."/>
            <person name="Salamov A.A."/>
            <person name="Grigoriev I.V."/>
            <person name="Spatafora J.W."/>
            <person name="Berbee M.L."/>
        </authorList>
    </citation>
    <scope>NUCLEOTIDE SEQUENCE [LARGE SCALE GENOMIC DNA]</scope>
    <source>
        <strain evidence="1 2">NRRL 28638</strain>
    </source>
</reference>
<evidence type="ECO:0000313" key="2">
    <source>
        <dbReference type="Proteomes" id="UP000070444"/>
    </source>
</evidence>
<keyword evidence="2" id="KW-1185">Reference proteome</keyword>
<proteinExistence type="predicted"/>
<dbReference type="EMBL" id="KQ964573">
    <property type="protein sequence ID" value="KXN68494.1"/>
    <property type="molecule type" value="Genomic_DNA"/>
</dbReference>
<organism evidence="1 2">
    <name type="scientific">Conidiobolus coronatus (strain ATCC 28846 / CBS 209.66 / NRRL 28638)</name>
    <name type="common">Delacroixia coronata</name>
    <dbReference type="NCBI Taxonomy" id="796925"/>
    <lineage>
        <taxon>Eukaryota</taxon>
        <taxon>Fungi</taxon>
        <taxon>Fungi incertae sedis</taxon>
        <taxon>Zoopagomycota</taxon>
        <taxon>Entomophthoromycotina</taxon>
        <taxon>Entomophthoromycetes</taxon>
        <taxon>Entomophthorales</taxon>
        <taxon>Ancylistaceae</taxon>
        <taxon>Conidiobolus</taxon>
    </lineage>
</organism>
<gene>
    <name evidence="1" type="ORF">CONCODRAFT_9256</name>
</gene>
<name>A0A137P0T8_CONC2</name>
<accession>A0A137P0T8</accession>
<sequence length="213" mass="23593">MITKKFLETPENENKSIDCENLNGNYYACLYEAAGVNKEMLDLEIKYKEQEAKCDPESINGSPRFLSKPCTSNCTGVPFPFGILCLFKFSTKLSPRKFDDIDLCDHKCLTIHTLKGYRNCLMKCNKKVYEAVIGGEYREEGYEYEGNDFSKKTKGNKGGSLSAGDSEIDPFLLGDDSSSTVDDSSSYDVVSGAKLFKPEAALLVAILMSSPTI</sequence>
<protein>
    <submittedName>
        <fullName evidence="1">Uncharacterized protein</fullName>
    </submittedName>
</protein>
<evidence type="ECO:0000313" key="1">
    <source>
        <dbReference type="EMBL" id="KXN68494.1"/>
    </source>
</evidence>
<dbReference type="Proteomes" id="UP000070444">
    <property type="component" value="Unassembled WGS sequence"/>
</dbReference>
<dbReference type="AlphaFoldDB" id="A0A137P0T8"/>